<feature type="transmembrane region" description="Helical" evidence="7">
    <location>
        <begin position="201"/>
        <end position="221"/>
    </location>
</feature>
<name>A0ABX1SDE0_9PSEU</name>
<proteinExistence type="predicted"/>
<evidence type="ECO:0000313" key="9">
    <source>
        <dbReference type="Proteomes" id="UP000820669"/>
    </source>
</evidence>
<evidence type="ECO:0000256" key="3">
    <source>
        <dbReference type="ARBA" id="ARBA00022692"/>
    </source>
</evidence>
<feature type="transmembrane region" description="Helical" evidence="7">
    <location>
        <begin position="365"/>
        <end position="385"/>
    </location>
</feature>
<sequence>PVRRRPVPAWLLIGAAVVAAAALTGVLLAAFAPSVGELYGLPDLGAVVDAGLPAARVIAIGAAAVVVGNLLLAAVLVPGDPNGAVSREGYAGLQAARPWAVVQCVASLAVALLTVAENSGQPPGWELTHLAELAVGVLQLQQAAGWAISAVVALLVAVLATVALSWRTAVGLLVLALISLTPVALTAATDTERSHDLAGDAVALHVLGAVLWLGSTIAVALHLARRGTGQQAVLRRHSVIATASLLVVGASGVESAALVLTPGELFASGYGLLVVVSAILLAGLAVIAHRIRFAVRAHPGRTAARLVVLELVLLAGAAATGTGLMRLFPPSQQSYVASRTVYLIGYELPPHLTAADLVLQWRFDLVFGTFAVLAAAGYLLGVARLRRIGRSWPAGRTAAWLAGCAVLLVATSSGLGTYATAVFSVHMVQHMLLATLVPVLLILGHGVTLILQVSGERTTARLVSLLDSPVVRLVRHPAAAWVAVALTLFGLYPTGLFGAILQEHWAHLAMDAAFFGTGLALFWPVLGHSLPGRGLPAIGRIVMVFAVMALHAVFSVWLLGRPTPVAESFYASLRLPYVPDLLADQRLGAELAWALGELPVVITVLALVLRWTRTDRETPVGSDLAWSGPRSDDGMTYPDVVPAGSAADSRTPYHQG</sequence>
<feature type="transmembrane region" description="Helical" evidence="7">
    <location>
        <begin position="233"/>
        <end position="253"/>
    </location>
</feature>
<evidence type="ECO:0000256" key="2">
    <source>
        <dbReference type="ARBA" id="ARBA00022475"/>
    </source>
</evidence>
<keyword evidence="9" id="KW-1185">Reference proteome</keyword>
<keyword evidence="5 7" id="KW-0472">Membrane</keyword>
<reference evidence="8 9" key="1">
    <citation type="submission" date="2020-04" db="EMBL/GenBank/DDBJ databases">
        <authorList>
            <person name="Klaysubun C."/>
            <person name="Duangmal K."/>
            <person name="Lipun K."/>
        </authorList>
    </citation>
    <scope>NUCLEOTIDE SEQUENCE [LARGE SCALE GENOMIC DNA]</scope>
    <source>
        <strain evidence="8 9">K10HN5</strain>
    </source>
</reference>
<evidence type="ECO:0000256" key="5">
    <source>
        <dbReference type="ARBA" id="ARBA00023136"/>
    </source>
</evidence>
<feature type="transmembrane region" description="Helical" evidence="7">
    <location>
        <begin position="397"/>
        <end position="419"/>
    </location>
</feature>
<feature type="transmembrane region" description="Helical" evidence="7">
    <location>
        <begin position="265"/>
        <end position="287"/>
    </location>
</feature>
<dbReference type="Pfam" id="PF09678">
    <property type="entry name" value="Caa3_CtaG"/>
    <property type="match status" value="1"/>
</dbReference>
<feature type="transmembrane region" description="Helical" evidence="7">
    <location>
        <begin position="431"/>
        <end position="451"/>
    </location>
</feature>
<evidence type="ECO:0000256" key="6">
    <source>
        <dbReference type="SAM" id="MobiDB-lite"/>
    </source>
</evidence>
<feature type="transmembrane region" description="Helical" evidence="7">
    <location>
        <begin position="7"/>
        <end position="32"/>
    </location>
</feature>
<feature type="transmembrane region" description="Helical" evidence="7">
    <location>
        <begin position="591"/>
        <end position="609"/>
    </location>
</feature>
<feature type="transmembrane region" description="Helical" evidence="7">
    <location>
        <begin position="307"/>
        <end position="328"/>
    </location>
</feature>
<keyword evidence="4 7" id="KW-1133">Transmembrane helix</keyword>
<feature type="transmembrane region" description="Helical" evidence="7">
    <location>
        <begin position="478"/>
        <end position="500"/>
    </location>
</feature>
<dbReference type="InterPro" id="IPR019108">
    <property type="entry name" value="Caa3_assmbl_CtaG-rel"/>
</dbReference>
<evidence type="ECO:0000256" key="4">
    <source>
        <dbReference type="ARBA" id="ARBA00022989"/>
    </source>
</evidence>
<feature type="transmembrane region" description="Helical" evidence="7">
    <location>
        <begin position="52"/>
        <end position="77"/>
    </location>
</feature>
<feature type="transmembrane region" description="Helical" evidence="7">
    <location>
        <begin position="169"/>
        <end position="189"/>
    </location>
</feature>
<protein>
    <submittedName>
        <fullName evidence="8">Cytochrome c oxidase assembly protein</fullName>
    </submittedName>
</protein>
<accession>A0ABX1SDE0</accession>
<feature type="transmembrane region" description="Helical" evidence="7">
    <location>
        <begin position="143"/>
        <end position="162"/>
    </location>
</feature>
<feature type="region of interest" description="Disordered" evidence="6">
    <location>
        <begin position="635"/>
        <end position="656"/>
    </location>
</feature>
<dbReference type="EMBL" id="JAAXLA010000021">
    <property type="protein sequence ID" value="NMH98284.1"/>
    <property type="molecule type" value="Genomic_DNA"/>
</dbReference>
<comment type="caution">
    <text evidence="8">The sequence shown here is derived from an EMBL/GenBank/DDBJ whole genome shotgun (WGS) entry which is preliminary data.</text>
</comment>
<keyword evidence="3 7" id="KW-0812">Transmembrane</keyword>
<evidence type="ECO:0000313" key="8">
    <source>
        <dbReference type="EMBL" id="NMH98284.1"/>
    </source>
</evidence>
<evidence type="ECO:0000256" key="7">
    <source>
        <dbReference type="SAM" id="Phobius"/>
    </source>
</evidence>
<organism evidence="8 9">
    <name type="scientific">Pseudonocardia acidicola</name>
    <dbReference type="NCBI Taxonomy" id="2724939"/>
    <lineage>
        <taxon>Bacteria</taxon>
        <taxon>Bacillati</taxon>
        <taxon>Actinomycetota</taxon>
        <taxon>Actinomycetes</taxon>
        <taxon>Pseudonocardiales</taxon>
        <taxon>Pseudonocardiaceae</taxon>
        <taxon>Pseudonocardia</taxon>
    </lineage>
</organism>
<comment type="subcellular location">
    <subcellularLocation>
        <location evidence="1">Cell membrane</location>
        <topology evidence="1">Multi-pass membrane protein</topology>
    </subcellularLocation>
</comment>
<feature type="non-terminal residue" evidence="8">
    <location>
        <position position="1"/>
    </location>
</feature>
<feature type="transmembrane region" description="Helical" evidence="7">
    <location>
        <begin position="506"/>
        <end position="526"/>
    </location>
</feature>
<dbReference type="Proteomes" id="UP000820669">
    <property type="component" value="Unassembled WGS sequence"/>
</dbReference>
<feature type="transmembrane region" description="Helical" evidence="7">
    <location>
        <begin position="538"/>
        <end position="560"/>
    </location>
</feature>
<keyword evidence="2" id="KW-1003">Cell membrane</keyword>
<evidence type="ECO:0000256" key="1">
    <source>
        <dbReference type="ARBA" id="ARBA00004651"/>
    </source>
</evidence>
<dbReference type="RefSeq" id="WP_169381734.1">
    <property type="nucleotide sequence ID" value="NZ_JAAXLA010000021.1"/>
</dbReference>
<gene>
    <name evidence="8" type="ORF">HF526_13320</name>
</gene>
<feature type="transmembrane region" description="Helical" evidence="7">
    <location>
        <begin position="98"/>
        <end position="116"/>
    </location>
</feature>